<dbReference type="EMBL" id="CP030118">
    <property type="protein sequence ID" value="QDL10082.1"/>
    <property type="molecule type" value="Genomic_DNA"/>
</dbReference>
<accession>A0A856MHM6</accession>
<sequence>MLNKTLKTKALATLAAISATCFLAPTAVRADNSQYVNDIRSQLIRAARSAGFHNLTLTHEPVVDSLAHGRSHNITINLRAGTPYAIIGVCDRDCRDLDIGLYDSAGNLIASDSDNDDTPAIGINPNYSGAYRIRVNMASCSDNPCYYGVGAFGR</sequence>
<feature type="chain" id="PRO_5033026985" evidence="1">
    <location>
        <begin position="31"/>
        <end position="154"/>
    </location>
</feature>
<dbReference type="KEGG" id="bsen:DP114_21235"/>
<protein>
    <submittedName>
        <fullName evidence="2">Uncharacterized protein</fullName>
    </submittedName>
</protein>
<evidence type="ECO:0000256" key="1">
    <source>
        <dbReference type="SAM" id="SignalP"/>
    </source>
</evidence>
<evidence type="ECO:0000313" key="2">
    <source>
        <dbReference type="EMBL" id="QDL10082.1"/>
    </source>
</evidence>
<gene>
    <name evidence="2" type="ORF">DP114_21235</name>
</gene>
<keyword evidence="1" id="KW-0732">Signal</keyword>
<organism evidence="2 3">
    <name type="scientific">Brasilonema sennae CENA114</name>
    <dbReference type="NCBI Taxonomy" id="415709"/>
    <lineage>
        <taxon>Bacteria</taxon>
        <taxon>Bacillati</taxon>
        <taxon>Cyanobacteriota</taxon>
        <taxon>Cyanophyceae</taxon>
        <taxon>Nostocales</taxon>
        <taxon>Scytonemataceae</taxon>
        <taxon>Brasilonema</taxon>
        <taxon>Bromeliae group (in: Brasilonema)</taxon>
    </lineage>
</organism>
<dbReference type="RefSeq" id="WP_169265072.1">
    <property type="nucleotide sequence ID" value="NZ_CAWOXK010000001.1"/>
</dbReference>
<reference evidence="2 3" key="1">
    <citation type="submission" date="2018-06" db="EMBL/GenBank/DDBJ databases">
        <title>Comparative genomics of Brasilonema spp. strains.</title>
        <authorList>
            <person name="Alvarenga D.O."/>
            <person name="Fiore M.F."/>
            <person name="Varani A.M."/>
        </authorList>
    </citation>
    <scope>NUCLEOTIDE SEQUENCE [LARGE SCALE GENOMIC DNA]</scope>
    <source>
        <strain evidence="2 3">CENA114</strain>
    </source>
</reference>
<name>A0A856MHM6_9CYAN</name>
<feature type="signal peptide" evidence="1">
    <location>
        <begin position="1"/>
        <end position="30"/>
    </location>
</feature>
<dbReference type="AlphaFoldDB" id="A0A856MHM6"/>
<dbReference type="Gene3D" id="2.60.120.380">
    <property type="match status" value="1"/>
</dbReference>
<proteinExistence type="predicted"/>
<dbReference type="Proteomes" id="UP000503129">
    <property type="component" value="Chromosome"/>
</dbReference>
<keyword evidence="3" id="KW-1185">Reference proteome</keyword>
<evidence type="ECO:0000313" key="3">
    <source>
        <dbReference type="Proteomes" id="UP000503129"/>
    </source>
</evidence>